<dbReference type="SUPFAM" id="SSF50341">
    <property type="entry name" value="CheW-like"/>
    <property type="match status" value="3"/>
</dbReference>
<reference evidence="2 3" key="1">
    <citation type="submission" date="2024-07" db="EMBL/GenBank/DDBJ databases">
        <authorList>
            <person name="Thanompreechachai J."/>
            <person name="Duangmal K."/>
        </authorList>
    </citation>
    <scope>NUCLEOTIDE SEQUENCE [LARGE SCALE GENOMIC DNA]</scope>
    <source>
        <strain evidence="2 3">LSe6-4</strain>
    </source>
</reference>
<dbReference type="PROSITE" id="PS50851">
    <property type="entry name" value="CHEW"/>
    <property type="match status" value="2"/>
</dbReference>
<feature type="domain" description="CheW-like" evidence="1">
    <location>
        <begin position="1"/>
        <end position="141"/>
    </location>
</feature>
<keyword evidence="3" id="KW-1185">Reference proteome</keyword>
<dbReference type="InterPro" id="IPR039315">
    <property type="entry name" value="CheW"/>
</dbReference>
<evidence type="ECO:0000313" key="3">
    <source>
        <dbReference type="Proteomes" id="UP001565927"/>
    </source>
</evidence>
<dbReference type="Proteomes" id="UP001565927">
    <property type="component" value="Unassembled WGS sequence"/>
</dbReference>
<dbReference type="RefSeq" id="WP_370441059.1">
    <property type="nucleotide sequence ID" value="NZ_JBGFTU010000008.1"/>
</dbReference>
<dbReference type="PANTHER" id="PTHR22617">
    <property type="entry name" value="CHEMOTAXIS SENSOR HISTIDINE KINASE-RELATED"/>
    <property type="match status" value="1"/>
</dbReference>
<proteinExistence type="predicted"/>
<evidence type="ECO:0000313" key="2">
    <source>
        <dbReference type="EMBL" id="MEZ0164817.1"/>
    </source>
</evidence>
<dbReference type="Pfam" id="PF01584">
    <property type="entry name" value="CheW"/>
    <property type="match status" value="3"/>
</dbReference>
<dbReference type="InterPro" id="IPR002545">
    <property type="entry name" value="CheW-lke_dom"/>
</dbReference>
<sequence length="500" mass="50467">MKVGLLRVQGALVALPVDVLREVVPLPERFDALPTAAPGLVGAVLLRESVLPVLDLAALSGTSAPGSARETAMGVVVLVHDGRALGLLVDSVHDVVTLDPAALQPVAAGERRLFTAAFVRPGTAEVGTLLDPAAVFGVPGVLAMTTVRDPGDGPVARTGDGELDPAHLVVRCTSAGGGDVLLAVDVADVQTTLPSLSPRPSQLSSPSCLGVTDHGGVRLPVLDPLALLGLAPADRSVAWQALLVRSERGLLALVFAEALDIVRVAPSARSATPPSRGLAATAVQGVARLPQGPAFVLDVPTLLADPEVSALASLNTGPGTAAAAGSAGSAGAGALAASPPLDPVVLFRARGTVTAPLHQVDGVVSFPADPVPWIGGSSELGALVTEHDVVPLLDLSELLGRGRLADPTAGVVLLVRPPAADPDAPPRRVGLVVEGLSDIERPVWREDLGEAAAEERAPLVRTGSATGPLLACVDLHALAEPHVRTAGGTGRSVATTGRRV</sequence>
<comment type="caution">
    <text evidence="2">The sequence shown here is derived from an EMBL/GenBank/DDBJ whole genome shotgun (WGS) entry which is preliminary data.</text>
</comment>
<name>A0ABV4GZT5_9ACTN</name>
<dbReference type="Gene3D" id="2.30.30.40">
    <property type="entry name" value="SH3 Domains"/>
    <property type="match status" value="1"/>
</dbReference>
<gene>
    <name evidence="2" type="ORF">AB2L27_08570</name>
</gene>
<protein>
    <submittedName>
        <fullName evidence="2">Chemotaxis protein CheW</fullName>
    </submittedName>
</protein>
<dbReference type="CDD" id="cd00588">
    <property type="entry name" value="CheW_like"/>
    <property type="match status" value="1"/>
</dbReference>
<dbReference type="SMART" id="SM00260">
    <property type="entry name" value="CheW"/>
    <property type="match status" value="2"/>
</dbReference>
<accession>A0ABV4GZT5</accession>
<dbReference type="Gene3D" id="2.40.50.180">
    <property type="entry name" value="CheA-289, Domain 4"/>
    <property type="match status" value="2"/>
</dbReference>
<dbReference type="EMBL" id="JBGFTU010000008">
    <property type="protein sequence ID" value="MEZ0164817.1"/>
    <property type="molecule type" value="Genomic_DNA"/>
</dbReference>
<dbReference type="PANTHER" id="PTHR22617:SF23">
    <property type="entry name" value="CHEMOTAXIS PROTEIN CHEW"/>
    <property type="match status" value="1"/>
</dbReference>
<dbReference type="InterPro" id="IPR036061">
    <property type="entry name" value="CheW-like_dom_sf"/>
</dbReference>
<evidence type="ECO:0000259" key="1">
    <source>
        <dbReference type="PROSITE" id="PS50851"/>
    </source>
</evidence>
<feature type="domain" description="CheW-like" evidence="1">
    <location>
        <begin position="167"/>
        <end position="308"/>
    </location>
</feature>
<organism evidence="2 3">
    <name type="scientific">Kineococcus halophytocola</name>
    <dbReference type="NCBI Taxonomy" id="3234027"/>
    <lineage>
        <taxon>Bacteria</taxon>
        <taxon>Bacillati</taxon>
        <taxon>Actinomycetota</taxon>
        <taxon>Actinomycetes</taxon>
        <taxon>Kineosporiales</taxon>
        <taxon>Kineosporiaceae</taxon>
        <taxon>Kineococcus</taxon>
    </lineage>
</organism>